<evidence type="ECO:0000313" key="3">
    <source>
        <dbReference type="Proteomes" id="UP000238882"/>
    </source>
</evidence>
<accession>A0A2S7WTC8</accession>
<evidence type="ECO:0000256" key="1">
    <source>
        <dbReference type="SAM" id="Phobius"/>
    </source>
</evidence>
<protein>
    <submittedName>
        <fullName evidence="2">Uncharacterized protein</fullName>
    </submittedName>
</protein>
<proteinExistence type="predicted"/>
<comment type="caution">
    <text evidence="2">The sequence shown here is derived from an EMBL/GenBank/DDBJ whole genome shotgun (WGS) entry which is preliminary data.</text>
</comment>
<dbReference type="RefSeq" id="WP_105017163.1">
    <property type="nucleotide sequence ID" value="NZ_MSCN01000001.1"/>
</dbReference>
<sequence length="75" mass="8773">MKNWKLLFYSLTALGIYFLFDKSPLFDGLLQKLEKANSTYAIGYYILIKIGGWFLLLFGTLGILMFLYYLIKTKD</sequence>
<feature type="transmembrane region" description="Helical" evidence="1">
    <location>
        <begin position="44"/>
        <end position="71"/>
    </location>
</feature>
<organism evidence="2 3">
    <name type="scientific">Polaribacter porphyrae</name>
    <dbReference type="NCBI Taxonomy" id="1137780"/>
    <lineage>
        <taxon>Bacteria</taxon>
        <taxon>Pseudomonadati</taxon>
        <taxon>Bacteroidota</taxon>
        <taxon>Flavobacteriia</taxon>
        <taxon>Flavobacteriales</taxon>
        <taxon>Flavobacteriaceae</taxon>
    </lineage>
</organism>
<keyword evidence="1" id="KW-0472">Membrane</keyword>
<keyword evidence="1" id="KW-1133">Transmembrane helix</keyword>
<evidence type="ECO:0000313" key="2">
    <source>
        <dbReference type="EMBL" id="PQJ80561.1"/>
    </source>
</evidence>
<dbReference type="AlphaFoldDB" id="A0A2S7WTC8"/>
<name>A0A2S7WTC8_9FLAO</name>
<gene>
    <name evidence="2" type="ORF">BTO18_15860</name>
</gene>
<dbReference type="EMBL" id="MSCN01000001">
    <property type="protein sequence ID" value="PQJ80561.1"/>
    <property type="molecule type" value="Genomic_DNA"/>
</dbReference>
<reference evidence="2 3" key="1">
    <citation type="submission" date="2016-12" db="EMBL/GenBank/DDBJ databases">
        <title>Trade-off between light-utilization and light-protection in marine flavobacteria.</title>
        <authorList>
            <person name="Kumagai Y."/>
            <person name="Yoshizawa S."/>
            <person name="Kogure K."/>
            <person name="Iwasaki W."/>
        </authorList>
    </citation>
    <scope>NUCLEOTIDE SEQUENCE [LARGE SCALE GENOMIC DNA]</scope>
    <source>
        <strain evidence="2 3">NBRC 108759</strain>
    </source>
</reference>
<keyword evidence="1" id="KW-0812">Transmembrane</keyword>
<dbReference type="Proteomes" id="UP000238882">
    <property type="component" value="Unassembled WGS sequence"/>
</dbReference>
<keyword evidence="3" id="KW-1185">Reference proteome</keyword>